<reference evidence="3 4" key="1">
    <citation type="submission" date="2016-11" db="EMBL/GenBank/DDBJ databases">
        <authorList>
            <person name="Jaros S."/>
            <person name="Januszkiewicz K."/>
            <person name="Wedrychowicz H."/>
        </authorList>
    </citation>
    <scope>NUCLEOTIDE SEQUENCE [LARGE SCALE GENOMIC DNA]</scope>
    <source>
        <strain evidence="3 4">GAS86</strain>
    </source>
</reference>
<dbReference type="PROSITE" id="PS51318">
    <property type="entry name" value="TAT"/>
    <property type="match status" value="1"/>
</dbReference>
<feature type="chain" id="PRO_5012139105" evidence="2">
    <location>
        <begin position="33"/>
        <end position="257"/>
    </location>
</feature>
<dbReference type="InterPro" id="IPR006311">
    <property type="entry name" value="TAT_signal"/>
</dbReference>
<dbReference type="AlphaFoldDB" id="A0A1N6E806"/>
<protein>
    <submittedName>
        <fullName evidence="3">Uncharacterized protein</fullName>
    </submittedName>
</protein>
<keyword evidence="2" id="KW-0732">Signal</keyword>
<feature type="region of interest" description="Disordered" evidence="1">
    <location>
        <begin position="48"/>
        <end position="67"/>
    </location>
</feature>
<dbReference type="OrthoDB" id="9081860at2"/>
<name>A0A1N6E806_9BURK</name>
<evidence type="ECO:0000313" key="4">
    <source>
        <dbReference type="Proteomes" id="UP000184693"/>
    </source>
</evidence>
<accession>A0A1N6E806</accession>
<evidence type="ECO:0000256" key="1">
    <source>
        <dbReference type="SAM" id="MobiDB-lite"/>
    </source>
</evidence>
<evidence type="ECO:0000313" key="3">
    <source>
        <dbReference type="EMBL" id="SIN79126.1"/>
    </source>
</evidence>
<sequence length="257" mass="27107">MSARLSTRQWLGTLAPLAVSMLLGQAAPAAHADPAARGVASSTAAVATASTSASASRHSGGDERKRSMDAPFAFRGIPLGITLDEFRAGSTVRATPVGSVPVCETDMLAEALGMSLKTSESLTVACRWAHRTADHWQVSQAVVDGALAQDHVLRFARVNGQTALRLYEISFVVDEVTASDLREALASRYGAPQLVTKNTSAAGGAVPVYLWENAVSSITLCFLPSTHNGTLTYLLKDPDAWVKSLVRQWQASSPEAG</sequence>
<organism evidence="3 4">
    <name type="scientific">Paraburkholderia phenazinium</name>
    <dbReference type="NCBI Taxonomy" id="60549"/>
    <lineage>
        <taxon>Bacteria</taxon>
        <taxon>Pseudomonadati</taxon>
        <taxon>Pseudomonadota</taxon>
        <taxon>Betaproteobacteria</taxon>
        <taxon>Burkholderiales</taxon>
        <taxon>Burkholderiaceae</taxon>
        <taxon>Paraburkholderia</taxon>
    </lineage>
</organism>
<feature type="signal peptide" evidence="2">
    <location>
        <begin position="1"/>
        <end position="32"/>
    </location>
</feature>
<gene>
    <name evidence="3" type="ORF">SAMN05444168_0282</name>
</gene>
<feature type="compositionally biased region" description="Low complexity" evidence="1">
    <location>
        <begin position="48"/>
        <end position="58"/>
    </location>
</feature>
<dbReference type="EMBL" id="FSRM01000001">
    <property type="protein sequence ID" value="SIN79126.1"/>
    <property type="molecule type" value="Genomic_DNA"/>
</dbReference>
<evidence type="ECO:0000256" key="2">
    <source>
        <dbReference type="SAM" id="SignalP"/>
    </source>
</evidence>
<proteinExistence type="predicted"/>
<dbReference type="Proteomes" id="UP000184693">
    <property type="component" value="Unassembled WGS sequence"/>
</dbReference>
<dbReference type="RefSeq" id="WP_074262661.1">
    <property type="nucleotide sequence ID" value="NZ_FSRM01000001.1"/>
</dbReference>